<evidence type="ECO:0000256" key="5">
    <source>
        <dbReference type="ARBA" id="ARBA00022679"/>
    </source>
</evidence>
<dbReference type="Gene3D" id="3.30.950.10">
    <property type="entry name" value="Methyltransferase, Cobalt-precorrin-4 Transmethylase, Domain 2"/>
    <property type="match status" value="1"/>
</dbReference>
<dbReference type="InterPro" id="IPR035996">
    <property type="entry name" value="4pyrrol_Methylase_sf"/>
</dbReference>
<comment type="pathway">
    <text evidence="1">Cofactor biosynthesis; adenosylcobalamin biosynthesis.</text>
</comment>
<evidence type="ECO:0000256" key="4">
    <source>
        <dbReference type="ARBA" id="ARBA00022603"/>
    </source>
</evidence>
<dbReference type="CDD" id="cd11645">
    <property type="entry name" value="Precorrin_2_C20_MT"/>
    <property type="match status" value="1"/>
</dbReference>
<keyword evidence="3" id="KW-0169">Cobalamin biosynthesis</keyword>
<dbReference type="Pfam" id="PF00590">
    <property type="entry name" value="TP_methylase"/>
    <property type="match status" value="1"/>
</dbReference>
<protein>
    <submittedName>
        <fullName evidence="9">Precorrin-2 C(20)-methyltransferase</fullName>
    </submittedName>
</protein>
<dbReference type="InterPro" id="IPR000878">
    <property type="entry name" value="4pyrrol_Mease"/>
</dbReference>
<dbReference type="InterPro" id="IPR014776">
    <property type="entry name" value="4pyrrole_Mease_sub2"/>
</dbReference>
<sequence length="232" mass="26168">MFYGIGVGVGSSDAVTKYGIDVLQKLDVLYVPTAKSADSFSVAHEIVRGYLKESTLIKDRHFPMNYNTKELQNAWNNIASEIESDVLKGKNVGFVTIGDPMVYSTYIYLLRILKNKVKVVTIPGITSFLDIASKNNFPLVEGEDALVVVPATMGLEKIKQYVKNENSIVLMKVYKNFDEIINLLLEEKLEKHSIVVSNSSKNEEKVYADIKSIKKEDVSYFTTILINKKWEI</sequence>
<dbReference type="PIRSF" id="PIRSF036427">
    <property type="entry name" value="Precrrn-2_mtase"/>
    <property type="match status" value="1"/>
</dbReference>
<evidence type="ECO:0000256" key="1">
    <source>
        <dbReference type="ARBA" id="ARBA00004953"/>
    </source>
</evidence>
<proteinExistence type="inferred from homology"/>
<dbReference type="Gene3D" id="3.40.1010.10">
    <property type="entry name" value="Cobalt-precorrin-4 Transmethylase, Domain 1"/>
    <property type="match status" value="1"/>
</dbReference>
<evidence type="ECO:0000256" key="7">
    <source>
        <dbReference type="PIRNR" id="PIRNR036427"/>
    </source>
</evidence>
<organism evidence="9 10">
    <name type="scientific">Sedimentibacter acidaminivorans</name>
    <dbReference type="NCBI Taxonomy" id="913099"/>
    <lineage>
        <taxon>Bacteria</taxon>
        <taxon>Bacillati</taxon>
        <taxon>Bacillota</taxon>
        <taxon>Tissierellia</taxon>
        <taxon>Sedimentibacter</taxon>
    </lineage>
</organism>
<reference evidence="9 10" key="1">
    <citation type="submission" date="2021-03" db="EMBL/GenBank/DDBJ databases">
        <title>Genomic Encyclopedia of Type Strains, Phase IV (KMG-IV): sequencing the most valuable type-strain genomes for metagenomic binning, comparative biology and taxonomic classification.</title>
        <authorList>
            <person name="Goeker M."/>
        </authorList>
    </citation>
    <scope>NUCLEOTIDE SEQUENCE [LARGE SCALE GENOMIC DNA]</scope>
    <source>
        <strain evidence="9 10">DSM 24004</strain>
    </source>
</reference>
<dbReference type="EMBL" id="JAGGKS010000002">
    <property type="protein sequence ID" value="MBP1925061.1"/>
    <property type="molecule type" value="Genomic_DNA"/>
</dbReference>
<evidence type="ECO:0000256" key="6">
    <source>
        <dbReference type="ARBA" id="ARBA00022691"/>
    </source>
</evidence>
<dbReference type="Proteomes" id="UP001519342">
    <property type="component" value="Unassembled WGS sequence"/>
</dbReference>
<dbReference type="SUPFAM" id="SSF53790">
    <property type="entry name" value="Tetrapyrrole methylase"/>
    <property type="match status" value="1"/>
</dbReference>
<dbReference type="PANTHER" id="PTHR43467">
    <property type="entry name" value="COBALT-PRECORRIN-2 C(20)-METHYLTRANSFERASE"/>
    <property type="match status" value="1"/>
</dbReference>
<gene>
    <name evidence="9" type="ORF">J2Z76_000918</name>
</gene>
<evidence type="ECO:0000313" key="9">
    <source>
        <dbReference type="EMBL" id="MBP1925061.1"/>
    </source>
</evidence>
<feature type="domain" description="Tetrapyrrole methylase" evidence="8">
    <location>
        <begin position="1"/>
        <end position="207"/>
    </location>
</feature>
<evidence type="ECO:0000256" key="3">
    <source>
        <dbReference type="ARBA" id="ARBA00022573"/>
    </source>
</evidence>
<dbReference type="NCBIfam" id="TIGR01467">
    <property type="entry name" value="cobI_cbiL"/>
    <property type="match status" value="1"/>
</dbReference>
<evidence type="ECO:0000259" key="8">
    <source>
        <dbReference type="Pfam" id="PF00590"/>
    </source>
</evidence>
<dbReference type="PANTHER" id="PTHR43467:SF2">
    <property type="entry name" value="COBALT-PRECORRIN-2 C(20)-METHYLTRANSFERASE"/>
    <property type="match status" value="1"/>
</dbReference>
<accession>A0ABS4GBI5</accession>
<keyword evidence="6" id="KW-0949">S-adenosyl-L-methionine</keyword>
<evidence type="ECO:0000256" key="2">
    <source>
        <dbReference type="ARBA" id="ARBA00005879"/>
    </source>
</evidence>
<evidence type="ECO:0000313" key="10">
    <source>
        <dbReference type="Proteomes" id="UP001519342"/>
    </source>
</evidence>
<dbReference type="InterPro" id="IPR014777">
    <property type="entry name" value="4pyrrole_Mease_sub1"/>
</dbReference>
<comment type="caution">
    <text evidence="9">The sequence shown here is derived from an EMBL/GenBank/DDBJ whole genome shotgun (WGS) entry which is preliminary data.</text>
</comment>
<keyword evidence="4" id="KW-0489">Methyltransferase</keyword>
<dbReference type="InterPro" id="IPR012382">
    <property type="entry name" value="CobI/CbiL"/>
</dbReference>
<dbReference type="InterPro" id="IPR006364">
    <property type="entry name" value="CobI/CbiL/CobIJ_dom"/>
</dbReference>
<comment type="similarity">
    <text evidence="2 7">Belongs to the precorrin methyltransferase family.</text>
</comment>
<keyword evidence="10" id="KW-1185">Reference proteome</keyword>
<name>A0ABS4GBI5_9FIRM</name>
<keyword evidence="5" id="KW-0808">Transferase</keyword>
<dbReference type="RefSeq" id="WP_209510812.1">
    <property type="nucleotide sequence ID" value="NZ_JAGGKS010000002.1"/>
</dbReference>